<dbReference type="InterPro" id="IPR000253">
    <property type="entry name" value="FHA_dom"/>
</dbReference>
<evidence type="ECO:0000259" key="1">
    <source>
        <dbReference type="PROSITE" id="PS50006"/>
    </source>
</evidence>
<sequence>MQRYKICPTCQTKNSISNYLCDNCLADLTMVEEYKAKEEKSVKLLNREYDISITLKDGDILGRDFQEEELRELETISRRHAQFSLDDGEWVVEDLDSTNGSYLNGKRFKKIKLKDGLRVSFSKSYEFDVVIEG</sequence>
<organism evidence="2">
    <name type="scientific">hydrothermal vent metagenome</name>
    <dbReference type="NCBI Taxonomy" id="652676"/>
    <lineage>
        <taxon>unclassified sequences</taxon>
        <taxon>metagenomes</taxon>
        <taxon>ecological metagenomes</taxon>
    </lineage>
</organism>
<dbReference type="PROSITE" id="PS50006">
    <property type="entry name" value="FHA_DOMAIN"/>
    <property type="match status" value="1"/>
</dbReference>
<accession>A0A1W1EHS7</accession>
<evidence type="ECO:0000313" key="2">
    <source>
        <dbReference type="EMBL" id="SHO80396.1"/>
    </source>
</evidence>
<dbReference type="AlphaFoldDB" id="A0A1W1EHS7"/>
<dbReference type="EMBL" id="FRYL01000007">
    <property type="protein sequence ID" value="SHO80396.1"/>
    <property type="molecule type" value="Genomic_DNA"/>
</dbReference>
<dbReference type="Pfam" id="PF00498">
    <property type="entry name" value="FHA"/>
    <property type="match status" value="1"/>
</dbReference>
<proteinExistence type="predicted"/>
<reference evidence="2" key="1">
    <citation type="submission" date="2016-10" db="EMBL/GenBank/DDBJ databases">
        <authorList>
            <person name="de Groot N.N."/>
        </authorList>
    </citation>
    <scope>NUCLEOTIDE SEQUENCE</scope>
</reference>
<protein>
    <submittedName>
        <fullName evidence="2">WD-40 repeat protein</fullName>
    </submittedName>
</protein>
<feature type="domain" description="FHA" evidence="1">
    <location>
        <begin position="59"/>
        <end position="108"/>
    </location>
</feature>
<dbReference type="SMART" id="SM00240">
    <property type="entry name" value="FHA"/>
    <property type="match status" value="1"/>
</dbReference>
<dbReference type="InterPro" id="IPR008984">
    <property type="entry name" value="SMAD_FHA_dom_sf"/>
</dbReference>
<gene>
    <name evidence="2" type="ORF">MNB_SV-15-668</name>
</gene>
<dbReference type="Gene3D" id="2.60.200.20">
    <property type="match status" value="1"/>
</dbReference>
<name>A0A1W1EHS7_9ZZZZ</name>
<dbReference type="SUPFAM" id="SSF49879">
    <property type="entry name" value="SMAD/FHA domain"/>
    <property type="match status" value="1"/>
</dbReference>